<keyword evidence="2" id="KW-1185">Reference proteome</keyword>
<organism evidence="1 2">
    <name type="scientific">Saliphagus infecundisoli</name>
    <dbReference type="NCBI Taxonomy" id="1849069"/>
    <lineage>
        <taxon>Archaea</taxon>
        <taxon>Methanobacteriati</taxon>
        <taxon>Methanobacteriota</taxon>
        <taxon>Stenosarchaea group</taxon>
        <taxon>Halobacteria</taxon>
        <taxon>Halobacteriales</taxon>
        <taxon>Natrialbaceae</taxon>
        <taxon>Saliphagus</taxon>
    </lineage>
</organism>
<comment type="caution">
    <text evidence="1">The sequence shown here is derived from an EMBL/GenBank/DDBJ whole genome shotgun (WGS) entry which is preliminary data.</text>
</comment>
<gene>
    <name evidence="1" type="ORF">ACFPFO_02810</name>
</gene>
<name>A0ABD5QB06_9EURY</name>
<evidence type="ECO:0000313" key="1">
    <source>
        <dbReference type="EMBL" id="MFC4986719.1"/>
    </source>
</evidence>
<reference evidence="1 2" key="1">
    <citation type="journal article" date="2019" name="Int. J. Syst. Evol. Microbiol.">
        <title>The Global Catalogue of Microorganisms (GCM) 10K type strain sequencing project: providing services to taxonomists for standard genome sequencing and annotation.</title>
        <authorList>
            <consortium name="The Broad Institute Genomics Platform"/>
            <consortium name="The Broad Institute Genome Sequencing Center for Infectious Disease"/>
            <person name="Wu L."/>
            <person name="Ma J."/>
        </authorList>
    </citation>
    <scope>NUCLEOTIDE SEQUENCE [LARGE SCALE GENOMIC DNA]</scope>
    <source>
        <strain evidence="1 2">CGMCC 1.15824</strain>
    </source>
</reference>
<sequence>MTDGPDPSRGLLGYWKHVSPDGIVRNRSPEGNHGNYGTDARWIWFTNPRAIRHAGELEVVDQITPTS</sequence>
<dbReference type="EMBL" id="JBHSJG010000007">
    <property type="protein sequence ID" value="MFC4986719.1"/>
    <property type="molecule type" value="Genomic_DNA"/>
</dbReference>
<dbReference type="AlphaFoldDB" id="A0ABD5QB06"/>
<evidence type="ECO:0000313" key="2">
    <source>
        <dbReference type="Proteomes" id="UP001595925"/>
    </source>
</evidence>
<proteinExistence type="predicted"/>
<protein>
    <submittedName>
        <fullName evidence="1">Uncharacterized protein</fullName>
    </submittedName>
</protein>
<accession>A0ABD5QB06</accession>
<dbReference type="Proteomes" id="UP001595925">
    <property type="component" value="Unassembled WGS sequence"/>
</dbReference>
<dbReference type="RefSeq" id="WP_224828964.1">
    <property type="nucleotide sequence ID" value="NZ_JAIVEF010000016.1"/>
</dbReference>